<evidence type="ECO:0000313" key="1">
    <source>
        <dbReference type="EMBL" id="KAH7016640.1"/>
    </source>
</evidence>
<dbReference type="Proteomes" id="UP000774617">
    <property type="component" value="Unassembled WGS sequence"/>
</dbReference>
<organism evidence="1 2">
    <name type="scientific">Macrophomina phaseolina</name>
    <dbReference type="NCBI Taxonomy" id="35725"/>
    <lineage>
        <taxon>Eukaryota</taxon>
        <taxon>Fungi</taxon>
        <taxon>Dikarya</taxon>
        <taxon>Ascomycota</taxon>
        <taxon>Pezizomycotina</taxon>
        <taxon>Dothideomycetes</taxon>
        <taxon>Dothideomycetes incertae sedis</taxon>
        <taxon>Botryosphaeriales</taxon>
        <taxon>Botryosphaeriaceae</taxon>
        <taxon>Macrophomina</taxon>
    </lineage>
</organism>
<comment type="caution">
    <text evidence="1">The sequence shown here is derived from an EMBL/GenBank/DDBJ whole genome shotgun (WGS) entry which is preliminary data.</text>
</comment>
<accession>A0ABQ8FRH3</accession>
<reference evidence="1 2" key="1">
    <citation type="journal article" date="2021" name="Nat. Commun.">
        <title>Genetic determinants of endophytism in the Arabidopsis root mycobiome.</title>
        <authorList>
            <person name="Mesny F."/>
            <person name="Miyauchi S."/>
            <person name="Thiergart T."/>
            <person name="Pickel B."/>
            <person name="Atanasova L."/>
            <person name="Karlsson M."/>
            <person name="Huettel B."/>
            <person name="Barry K.W."/>
            <person name="Haridas S."/>
            <person name="Chen C."/>
            <person name="Bauer D."/>
            <person name="Andreopoulos W."/>
            <person name="Pangilinan J."/>
            <person name="LaButti K."/>
            <person name="Riley R."/>
            <person name="Lipzen A."/>
            <person name="Clum A."/>
            <person name="Drula E."/>
            <person name="Henrissat B."/>
            <person name="Kohler A."/>
            <person name="Grigoriev I.V."/>
            <person name="Martin F.M."/>
            <person name="Hacquard S."/>
        </authorList>
    </citation>
    <scope>NUCLEOTIDE SEQUENCE [LARGE SCALE GENOMIC DNA]</scope>
    <source>
        <strain evidence="1 2">MPI-SDFR-AT-0080</strain>
    </source>
</reference>
<proteinExistence type="predicted"/>
<keyword evidence="2" id="KW-1185">Reference proteome</keyword>
<gene>
    <name evidence="1" type="ORF">B0J12DRAFT_705653</name>
</gene>
<protein>
    <submittedName>
        <fullName evidence="1">Uncharacterized protein</fullName>
    </submittedName>
</protein>
<dbReference type="EMBL" id="JAGTJR010000074">
    <property type="protein sequence ID" value="KAH7016640.1"/>
    <property type="molecule type" value="Genomic_DNA"/>
</dbReference>
<name>A0ABQ8FRH3_9PEZI</name>
<sequence length="273" mass="30523">MQDKNPMLEWHERQRITLPPISCLVAGVSSGDSQAEKEGGGAGWTVNQRKSRLLDHGPPIQSTSFGVSPSKLNLHGKHKTYLPTGEVEVDKAAFPLQSVERKLPLAIHLWLHENCPPAMNAIITDLTLNEQRTHNNSTLVHLAVKPGQGQDHPMFNEWLQQALRTAGSRFELSIMAQSWIAGALPPGHSVIFHLAPDGSVEWYFATGPDQLEEMRSSWLVPQKLAHHYTGLARPTRISYLPVKSFRRPAAHCSFSIQELTFYPSLAFNRTFLE</sequence>
<evidence type="ECO:0000313" key="2">
    <source>
        <dbReference type="Proteomes" id="UP000774617"/>
    </source>
</evidence>